<dbReference type="InterPro" id="IPR011335">
    <property type="entry name" value="Restrct_endonuc-II-like"/>
</dbReference>
<organism evidence="2 3">
    <name type="scientific">Actinomadura alba</name>
    <dbReference type="NCBI Taxonomy" id="406431"/>
    <lineage>
        <taxon>Bacteria</taxon>
        <taxon>Bacillati</taxon>
        <taxon>Actinomycetota</taxon>
        <taxon>Actinomycetes</taxon>
        <taxon>Streptosporangiales</taxon>
        <taxon>Thermomonosporaceae</taxon>
        <taxon>Actinomadura</taxon>
    </lineage>
</organism>
<dbReference type="InterPro" id="IPR008538">
    <property type="entry name" value="Uma2"/>
</dbReference>
<evidence type="ECO:0000313" key="2">
    <source>
        <dbReference type="EMBL" id="MBC6464943.1"/>
    </source>
</evidence>
<dbReference type="CDD" id="cd06260">
    <property type="entry name" value="DUF820-like"/>
    <property type="match status" value="1"/>
</dbReference>
<dbReference type="InterPro" id="IPR012296">
    <property type="entry name" value="Nuclease_put_TT1808"/>
</dbReference>
<dbReference type="GO" id="GO:0004519">
    <property type="term" value="F:endonuclease activity"/>
    <property type="evidence" value="ECO:0007669"/>
    <property type="project" value="UniProtKB-KW"/>
</dbReference>
<gene>
    <name evidence="2" type="ORF">HKK74_05445</name>
</gene>
<dbReference type="RefSeq" id="WP_187241901.1">
    <property type="nucleotide sequence ID" value="NZ_BAAAOK010000008.1"/>
</dbReference>
<evidence type="ECO:0000313" key="3">
    <source>
        <dbReference type="Proteomes" id="UP000805614"/>
    </source>
</evidence>
<evidence type="ECO:0000259" key="1">
    <source>
        <dbReference type="Pfam" id="PF05685"/>
    </source>
</evidence>
<sequence>MRQNLRALYDHLVPHLGRWRAEILDGRLIVSPLGTPENQWMALLLADAFLPLARERGWRVYPGLDVCLPGSRDPFEPDFVMAPKDAPRWGVREVFTDGLVMVGEIVSPGSAEDDRDKKPGIYAGGGVPVMLLVDPLSEPPTVTVFSGLQDGRYTESASVEMGKSLHIPEPVDFELDTVIFLED</sequence>
<dbReference type="EMBL" id="JABVEC010000002">
    <property type="protein sequence ID" value="MBC6464943.1"/>
    <property type="molecule type" value="Genomic_DNA"/>
</dbReference>
<dbReference type="SUPFAM" id="SSF52980">
    <property type="entry name" value="Restriction endonuclease-like"/>
    <property type="match status" value="1"/>
</dbReference>
<dbReference type="Proteomes" id="UP000805614">
    <property type="component" value="Unassembled WGS sequence"/>
</dbReference>
<dbReference type="Gene3D" id="3.90.1570.10">
    <property type="entry name" value="tt1808, chain A"/>
    <property type="match status" value="1"/>
</dbReference>
<dbReference type="PANTHER" id="PTHR35400:SF3">
    <property type="entry name" value="SLL1072 PROTEIN"/>
    <property type="match status" value="1"/>
</dbReference>
<protein>
    <submittedName>
        <fullName evidence="2">Uma2 family endonuclease</fullName>
    </submittedName>
</protein>
<name>A0ABR7LJS7_9ACTN</name>
<keyword evidence="2" id="KW-0378">Hydrolase</keyword>
<keyword evidence="2" id="KW-0540">Nuclease</keyword>
<dbReference type="Pfam" id="PF05685">
    <property type="entry name" value="Uma2"/>
    <property type="match status" value="1"/>
</dbReference>
<proteinExistence type="predicted"/>
<accession>A0ABR7LJS7</accession>
<dbReference type="PANTHER" id="PTHR35400">
    <property type="entry name" value="SLR1083 PROTEIN"/>
    <property type="match status" value="1"/>
</dbReference>
<keyword evidence="2" id="KW-0255">Endonuclease</keyword>
<reference evidence="2 3" key="1">
    <citation type="submission" date="2020-06" db="EMBL/GenBank/DDBJ databases">
        <title>Actinomadura xiongansis sp. nov., isolated from soil of Baiyangdian.</title>
        <authorList>
            <person name="Zhang X."/>
        </authorList>
    </citation>
    <scope>NUCLEOTIDE SEQUENCE [LARGE SCALE GENOMIC DNA]</scope>
    <source>
        <strain evidence="2 3">HBUM206468</strain>
    </source>
</reference>
<feature type="domain" description="Putative restriction endonuclease" evidence="1">
    <location>
        <begin position="18"/>
        <end position="176"/>
    </location>
</feature>
<keyword evidence="3" id="KW-1185">Reference proteome</keyword>
<comment type="caution">
    <text evidence="2">The sequence shown here is derived from an EMBL/GenBank/DDBJ whole genome shotgun (WGS) entry which is preliminary data.</text>
</comment>